<gene>
    <name evidence="1" type="ORF">METZ01_LOCUS368895</name>
</gene>
<evidence type="ECO:0000313" key="1">
    <source>
        <dbReference type="EMBL" id="SVD16041.1"/>
    </source>
</evidence>
<sequence>MPITKSGEDNAPAWCGLSYFEVVTLAKGETRDFVRRGKREKIIVGTGTCEIRVGDEVVAG</sequence>
<accession>A0A382T433</accession>
<feature type="non-terminal residue" evidence="1">
    <location>
        <position position="60"/>
    </location>
</feature>
<reference evidence="1" key="1">
    <citation type="submission" date="2018-05" db="EMBL/GenBank/DDBJ databases">
        <authorList>
            <person name="Lanie J.A."/>
            <person name="Ng W.-L."/>
            <person name="Kazmierczak K.M."/>
            <person name="Andrzejewski T.M."/>
            <person name="Davidsen T.M."/>
            <person name="Wayne K.J."/>
            <person name="Tettelin H."/>
            <person name="Glass J.I."/>
            <person name="Rusch D."/>
            <person name="Podicherti R."/>
            <person name="Tsui H.-C.T."/>
            <person name="Winkler M.E."/>
        </authorList>
    </citation>
    <scope>NUCLEOTIDE SEQUENCE</scope>
</reference>
<dbReference type="EMBL" id="UINC01133227">
    <property type="protein sequence ID" value="SVD16041.1"/>
    <property type="molecule type" value="Genomic_DNA"/>
</dbReference>
<dbReference type="AlphaFoldDB" id="A0A382T433"/>
<proteinExistence type="predicted"/>
<protein>
    <submittedName>
        <fullName evidence="1">Uncharacterized protein</fullName>
    </submittedName>
</protein>
<organism evidence="1">
    <name type="scientific">marine metagenome</name>
    <dbReference type="NCBI Taxonomy" id="408172"/>
    <lineage>
        <taxon>unclassified sequences</taxon>
        <taxon>metagenomes</taxon>
        <taxon>ecological metagenomes</taxon>
    </lineage>
</organism>
<name>A0A382T433_9ZZZZ</name>